<feature type="transmembrane region" description="Helical" evidence="10">
    <location>
        <begin position="157"/>
        <end position="175"/>
    </location>
</feature>
<evidence type="ECO:0000259" key="12">
    <source>
        <dbReference type="PROSITE" id="PS51003"/>
    </source>
</evidence>
<gene>
    <name evidence="13" type="primary">soxG</name>
</gene>
<keyword evidence="8" id="KW-0408">Iron</keyword>
<feature type="transmembrane region" description="Helical" evidence="10">
    <location>
        <begin position="195"/>
        <end position="215"/>
    </location>
</feature>
<dbReference type="EMBL" id="Z48338">
    <property type="protein sequence ID" value="CAA88319.1"/>
    <property type="molecule type" value="Genomic_DNA"/>
</dbReference>
<feature type="transmembrane region" description="Helical" evidence="10">
    <location>
        <begin position="391"/>
        <end position="415"/>
    </location>
</feature>
<dbReference type="PROSITE" id="PS51003">
    <property type="entry name" value="CYTB_CTER"/>
    <property type="match status" value="1"/>
</dbReference>
<dbReference type="GO" id="GO:0016491">
    <property type="term" value="F:oxidoreductase activity"/>
    <property type="evidence" value="ECO:0007669"/>
    <property type="project" value="InterPro"/>
</dbReference>
<feature type="transmembrane region" description="Helical" evidence="10">
    <location>
        <begin position="253"/>
        <end position="278"/>
    </location>
</feature>
<comment type="subcellular location">
    <subcellularLocation>
        <location evidence="1">Membrane</location>
        <topology evidence="1">Multi-pass membrane protein</topology>
    </subcellularLocation>
</comment>
<keyword evidence="4 10" id="KW-0812">Transmembrane</keyword>
<evidence type="ECO:0000256" key="9">
    <source>
        <dbReference type="ARBA" id="ARBA00023136"/>
    </source>
</evidence>
<dbReference type="InterPro" id="IPR016174">
    <property type="entry name" value="Di-haem_cyt_TM"/>
</dbReference>
<dbReference type="PANTHER" id="PTHR19271">
    <property type="entry name" value="CYTOCHROME B"/>
    <property type="match status" value="1"/>
</dbReference>
<name>Q53767_9CREN</name>
<feature type="transmembrane region" description="Helical" evidence="10">
    <location>
        <begin position="325"/>
        <end position="349"/>
    </location>
</feature>
<reference evidence="13" key="1">
    <citation type="journal article" date="1995" name="J. Mol. Biol.">
        <title>New archaebacterial genes coding for redox proteins: implications for the evolution of aerobic metabolism.</title>
        <authorList>
            <person name="Castresana J."/>
            <person name="Luebben M."/>
            <person name="Saraste M."/>
        </authorList>
    </citation>
    <scope>NUCLEOTIDE SEQUENCE</scope>
    <source>
        <strain evidence="13">DSM 639</strain>
    </source>
</reference>
<keyword evidence="3" id="KW-0349">Heme</keyword>
<feature type="domain" description="Cytochrome b/b6 N-terminal region profile" evidence="11">
    <location>
        <begin position="12"/>
        <end position="224"/>
    </location>
</feature>
<dbReference type="PIR" id="S56157">
    <property type="entry name" value="S56157"/>
</dbReference>
<keyword evidence="7 10" id="KW-1133">Transmembrane helix</keyword>
<keyword evidence="6" id="KW-0249">Electron transport</keyword>
<feature type="transmembrane region" description="Helical" evidence="10">
    <location>
        <begin position="484"/>
        <end position="504"/>
    </location>
</feature>
<feature type="transmembrane region" description="Helical" evidence="10">
    <location>
        <begin position="83"/>
        <end position="106"/>
    </location>
</feature>
<dbReference type="Pfam" id="PF13631">
    <property type="entry name" value="Cytochrom_B_N_2"/>
    <property type="match status" value="1"/>
</dbReference>
<dbReference type="Gene3D" id="1.20.810.10">
    <property type="entry name" value="Cytochrome Bc1 Complex, Chain C"/>
    <property type="match status" value="1"/>
</dbReference>
<dbReference type="InterPro" id="IPR005797">
    <property type="entry name" value="Cyt_b/b6_N"/>
</dbReference>
<dbReference type="SUPFAM" id="SSF81648">
    <property type="entry name" value="a domain/subunit of cytochrome bc1 complex (Ubiquinol-cytochrome c reductase)"/>
    <property type="match status" value="1"/>
</dbReference>
<evidence type="ECO:0000256" key="6">
    <source>
        <dbReference type="ARBA" id="ARBA00022982"/>
    </source>
</evidence>
<organism evidence="13">
    <name type="scientific">Sulfolobus acidocaldarius</name>
    <dbReference type="NCBI Taxonomy" id="2285"/>
    <lineage>
        <taxon>Archaea</taxon>
        <taxon>Thermoproteota</taxon>
        <taxon>Thermoprotei</taxon>
        <taxon>Sulfolobales</taxon>
        <taxon>Sulfolobaceae</taxon>
        <taxon>Sulfolobus</taxon>
    </lineage>
</organism>
<feature type="domain" description="Cytochrome b/b6 C-terminal region profile" evidence="12">
    <location>
        <begin position="238"/>
        <end position="422"/>
    </location>
</feature>
<accession>Q53767</accession>
<dbReference type="GO" id="GO:0016020">
    <property type="term" value="C:membrane"/>
    <property type="evidence" value="ECO:0007669"/>
    <property type="project" value="UniProtKB-SubCell"/>
</dbReference>
<proteinExistence type="predicted"/>
<dbReference type="PROSITE" id="PS51002">
    <property type="entry name" value="CYTB_NTER"/>
    <property type="match status" value="1"/>
</dbReference>
<evidence type="ECO:0000259" key="11">
    <source>
        <dbReference type="PROSITE" id="PS51002"/>
    </source>
</evidence>
<evidence type="ECO:0000256" key="2">
    <source>
        <dbReference type="ARBA" id="ARBA00022448"/>
    </source>
</evidence>
<feature type="transmembrane region" description="Helical" evidence="10">
    <location>
        <begin position="442"/>
        <end position="464"/>
    </location>
</feature>
<dbReference type="SUPFAM" id="SSF81342">
    <property type="entry name" value="Transmembrane di-heme cytochromes"/>
    <property type="match status" value="1"/>
</dbReference>
<keyword evidence="5" id="KW-0479">Metal-binding</keyword>
<keyword evidence="9 10" id="KW-0472">Membrane</keyword>
<feature type="transmembrane region" description="Helical" evidence="10">
    <location>
        <begin position="118"/>
        <end position="137"/>
    </location>
</feature>
<evidence type="ECO:0000256" key="1">
    <source>
        <dbReference type="ARBA" id="ARBA00004141"/>
    </source>
</evidence>
<dbReference type="GO" id="GO:0046872">
    <property type="term" value="F:metal ion binding"/>
    <property type="evidence" value="ECO:0007669"/>
    <property type="project" value="UniProtKB-KW"/>
</dbReference>
<dbReference type="GO" id="GO:0022904">
    <property type="term" value="P:respiratory electron transport chain"/>
    <property type="evidence" value="ECO:0007669"/>
    <property type="project" value="InterPro"/>
</dbReference>
<dbReference type="InterPro" id="IPR027387">
    <property type="entry name" value="Cytb/b6-like_sf"/>
</dbReference>
<dbReference type="GO" id="GO:0009055">
    <property type="term" value="F:electron transfer activity"/>
    <property type="evidence" value="ECO:0007669"/>
    <property type="project" value="InterPro"/>
</dbReference>
<evidence type="ECO:0000256" key="3">
    <source>
        <dbReference type="ARBA" id="ARBA00022617"/>
    </source>
</evidence>
<keyword evidence="2" id="KW-0813">Transport</keyword>
<protein>
    <submittedName>
        <fullName evidence="13">Cytochrome b</fullName>
    </submittedName>
</protein>
<evidence type="ECO:0000256" key="8">
    <source>
        <dbReference type="ARBA" id="ARBA00023004"/>
    </source>
</evidence>
<evidence type="ECO:0000256" key="4">
    <source>
        <dbReference type="ARBA" id="ARBA00022692"/>
    </source>
</evidence>
<feature type="transmembrane region" description="Helical" evidence="10">
    <location>
        <begin position="361"/>
        <end position="379"/>
    </location>
</feature>
<dbReference type="Pfam" id="PF00032">
    <property type="entry name" value="Cytochrom_B_C"/>
    <property type="match status" value="1"/>
</dbReference>
<dbReference type="PANTHER" id="PTHR19271:SF16">
    <property type="entry name" value="CYTOCHROME B"/>
    <property type="match status" value="1"/>
</dbReference>
<evidence type="ECO:0000313" key="13">
    <source>
        <dbReference type="EMBL" id="CAA88319.1"/>
    </source>
</evidence>
<dbReference type="InterPro" id="IPR005798">
    <property type="entry name" value="Cyt_b/b6_C"/>
</dbReference>
<evidence type="ECO:0000256" key="7">
    <source>
        <dbReference type="ARBA" id="ARBA00022989"/>
    </source>
</evidence>
<dbReference type="AlphaFoldDB" id="Q53767"/>
<evidence type="ECO:0000256" key="5">
    <source>
        <dbReference type="ARBA" id="ARBA00022723"/>
    </source>
</evidence>
<evidence type="ECO:0000256" key="10">
    <source>
        <dbReference type="SAM" id="Phobius"/>
    </source>
</evidence>
<dbReference type="InterPro" id="IPR036150">
    <property type="entry name" value="Cyt_b/b6_C_sf"/>
</dbReference>
<feature type="transmembrane region" description="Helical" evidence="10">
    <location>
        <begin position="39"/>
        <end position="63"/>
    </location>
</feature>
<sequence length="506" mass="56747">MVTQKGSTLDRILYWLDERLGIYGHTLRQAPRYPYSIDYWLGGFVLASLIFEIITGALTALYYTPSDPYTSTTYLISQVPYGALLFSLHSWGAYVMIFAMLVHITRNFIVGAYRPPREFMWIVGTLLAGLTLTEAYLGYSLPYNLISWVATTTGLNLFGYMPFNLGYLISLFTIVNPNQPGIMSGVDPLVQRFFVFHWIVGGLLVAVVGLHLYIFEKHGITPPVSEVKPGAPELIDEYQDKLKSDYRWELQPLIRSIGMVVMIFLLTFGIIFFIASMIPFDISVSGTVLKYVKPEYNPINAAQAPPLPDWYFLFIYFFYKAIDPSSASIIFLGWVAVTVLFPFIDAYVFRHKAPHPGLRPAAVSLGTGFIIAFIVNTIWAEETPGQEIGTIGLVVDAIIFIACFAVLWPLLRYVVQPRVLAKMSSSPFRDGGIMTIKPEKRVLSGALVLSMNLFILGTLIYSLYQALTIPMTSLANQFIIGQYIGLSMIMFSLSIFLNVVIGYGKR</sequence>